<evidence type="ECO:0000313" key="2">
    <source>
        <dbReference type="EMBL" id="HIV09756.1"/>
    </source>
</evidence>
<dbReference type="EMBL" id="DVOR01000212">
    <property type="protein sequence ID" value="HIV09756.1"/>
    <property type="molecule type" value="Genomic_DNA"/>
</dbReference>
<evidence type="ECO:0000256" key="1">
    <source>
        <dbReference type="SAM" id="Coils"/>
    </source>
</evidence>
<proteinExistence type="predicted"/>
<reference evidence="2" key="1">
    <citation type="submission" date="2020-10" db="EMBL/GenBank/DDBJ databases">
        <authorList>
            <person name="Gilroy R."/>
        </authorList>
    </citation>
    <scope>NUCLEOTIDE SEQUENCE</scope>
    <source>
        <strain evidence="2">35461</strain>
    </source>
</reference>
<sequence length="185" mass="20710">MKKRRNDAWDAALTEAQRWEAYERSKGVPWPTFADWCAAEFGVRPGKNAIYDWQAWMRRQEGAHRLERAIAARQELKGLSDYAALDGRTADAYLALANDAILSGDPEKAAKIVAAAVQINAASLRLAEQRQQAERLDLQRQELALKRERFEAAERRLDAASGVAADETLSEAERLARIKAIFGLS</sequence>
<comment type="caution">
    <text evidence="2">The sequence shown here is derived from an EMBL/GenBank/DDBJ whole genome shotgun (WGS) entry which is preliminary data.</text>
</comment>
<keyword evidence="1" id="KW-0175">Coiled coil</keyword>
<evidence type="ECO:0000313" key="3">
    <source>
        <dbReference type="Proteomes" id="UP000886845"/>
    </source>
</evidence>
<dbReference type="AlphaFoldDB" id="A0A9D1NPB1"/>
<dbReference type="Proteomes" id="UP000886845">
    <property type="component" value="Unassembled WGS sequence"/>
</dbReference>
<reference evidence="2" key="2">
    <citation type="journal article" date="2021" name="PeerJ">
        <title>Extensive microbial diversity within the chicken gut microbiome revealed by metagenomics and culture.</title>
        <authorList>
            <person name="Gilroy R."/>
            <person name="Ravi A."/>
            <person name="Getino M."/>
            <person name="Pursley I."/>
            <person name="Horton D.L."/>
            <person name="Alikhan N.F."/>
            <person name="Baker D."/>
            <person name="Gharbi K."/>
            <person name="Hall N."/>
            <person name="Watson M."/>
            <person name="Adriaenssens E.M."/>
            <person name="Foster-Nyarko E."/>
            <person name="Jarju S."/>
            <person name="Secka A."/>
            <person name="Antonio M."/>
            <person name="Oren A."/>
            <person name="Chaudhuri R.R."/>
            <person name="La Ragione R."/>
            <person name="Hildebrand F."/>
            <person name="Pallen M.J."/>
        </authorList>
    </citation>
    <scope>NUCLEOTIDE SEQUENCE</scope>
    <source>
        <strain evidence="2">35461</strain>
    </source>
</reference>
<organism evidence="2 3">
    <name type="scientific">Candidatus Spyradenecus faecavium</name>
    <dbReference type="NCBI Taxonomy" id="2840947"/>
    <lineage>
        <taxon>Bacteria</taxon>
        <taxon>Pseudomonadati</taxon>
        <taxon>Lentisphaerota</taxon>
        <taxon>Lentisphaeria</taxon>
        <taxon>Lentisphaerales</taxon>
        <taxon>Lentisphaeraceae</taxon>
        <taxon>Lentisphaeraceae incertae sedis</taxon>
        <taxon>Candidatus Spyradenecus</taxon>
    </lineage>
</organism>
<gene>
    <name evidence="2" type="ORF">IAC79_06560</name>
</gene>
<name>A0A9D1NPB1_9BACT</name>
<feature type="coiled-coil region" evidence="1">
    <location>
        <begin position="119"/>
        <end position="156"/>
    </location>
</feature>
<protein>
    <submittedName>
        <fullName evidence="2">Uncharacterized protein</fullName>
    </submittedName>
</protein>
<accession>A0A9D1NPB1</accession>